<organism evidence="5 6">
    <name type="scientific">Pleurotus eryngii</name>
    <name type="common">Boletus of the steppes</name>
    <dbReference type="NCBI Taxonomy" id="5323"/>
    <lineage>
        <taxon>Eukaryota</taxon>
        <taxon>Fungi</taxon>
        <taxon>Dikarya</taxon>
        <taxon>Basidiomycota</taxon>
        <taxon>Agaricomycotina</taxon>
        <taxon>Agaricomycetes</taxon>
        <taxon>Agaricomycetidae</taxon>
        <taxon>Agaricales</taxon>
        <taxon>Pleurotineae</taxon>
        <taxon>Pleurotaceae</taxon>
        <taxon>Pleurotus</taxon>
    </lineage>
</organism>
<evidence type="ECO:0000313" key="6">
    <source>
        <dbReference type="Proteomes" id="UP000807025"/>
    </source>
</evidence>
<gene>
    <name evidence="5" type="ORF">BDN71DRAFT_1382437</name>
</gene>
<dbReference type="PROSITE" id="PS50102">
    <property type="entry name" value="RRM"/>
    <property type="match status" value="1"/>
</dbReference>
<evidence type="ECO:0000256" key="2">
    <source>
        <dbReference type="PROSITE-ProRule" id="PRU00176"/>
    </source>
</evidence>
<comment type="caution">
    <text evidence="5">The sequence shown here is derived from an EMBL/GenBank/DDBJ whole genome shotgun (WGS) entry which is preliminary data.</text>
</comment>
<dbReference type="InterPro" id="IPR035979">
    <property type="entry name" value="RBD_domain_sf"/>
</dbReference>
<dbReference type="AlphaFoldDB" id="A0A9P6A6T7"/>
<protein>
    <submittedName>
        <fullName evidence="5">RNA-binding domain-containing protein</fullName>
    </submittedName>
</protein>
<dbReference type="SMART" id="SM00360">
    <property type="entry name" value="RRM"/>
    <property type="match status" value="2"/>
</dbReference>
<keyword evidence="1 2" id="KW-0694">RNA-binding</keyword>
<feature type="compositionally biased region" description="Acidic residues" evidence="3">
    <location>
        <begin position="143"/>
        <end position="160"/>
    </location>
</feature>
<feature type="compositionally biased region" description="Basic and acidic residues" evidence="3">
    <location>
        <begin position="124"/>
        <end position="142"/>
    </location>
</feature>
<dbReference type="Pfam" id="PF00076">
    <property type="entry name" value="RRM_1"/>
    <property type="match status" value="2"/>
</dbReference>
<dbReference type="OrthoDB" id="277802at2759"/>
<feature type="compositionally biased region" description="Low complexity" evidence="3">
    <location>
        <begin position="109"/>
        <end position="120"/>
    </location>
</feature>
<evidence type="ECO:0000259" key="4">
    <source>
        <dbReference type="PROSITE" id="PS50102"/>
    </source>
</evidence>
<dbReference type="Proteomes" id="UP000807025">
    <property type="component" value="Unassembled WGS sequence"/>
</dbReference>
<reference evidence="5" key="1">
    <citation type="submission" date="2020-11" db="EMBL/GenBank/DDBJ databases">
        <authorList>
            <consortium name="DOE Joint Genome Institute"/>
            <person name="Ahrendt S."/>
            <person name="Riley R."/>
            <person name="Andreopoulos W."/>
            <person name="Labutti K."/>
            <person name="Pangilinan J."/>
            <person name="Ruiz-Duenas F.J."/>
            <person name="Barrasa J.M."/>
            <person name="Sanchez-Garcia M."/>
            <person name="Camarero S."/>
            <person name="Miyauchi S."/>
            <person name="Serrano A."/>
            <person name="Linde D."/>
            <person name="Babiker R."/>
            <person name="Drula E."/>
            <person name="Ayuso-Fernandez I."/>
            <person name="Pacheco R."/>
            <person name="Padilla G."/>
            <person name="Ferreira P."/>
            <person name="Barriuso J."/>
            <person name="Kellner H."/>
            <person name="Castanera R."/>
            <person name="Alfaro M."/>
            <person name="Ramirez L."/>
            <person name="Pisabarro A.G."/>
            <person name="Kuo A."/>
            <person name="Tritt A."/>
            <person name="Lipzen A."/>
            <person name="He G."/>
            <person name="Yan M."/>
            <person name="Ng V."/>
            <person name="Cullen D."/>
            <person name="Martin F."/>
            <person name="Rosso M.-N."/>
            <person name="Henrissat B."/>
            <person name="Hibbett D."/>
            <person name="Martinez A.T."/>
            <person name="Grigoriev I.V."/>
        </authorList>
    </citation>
    <scope>NUCLEOTIDE SEQUENCE</scope>
    <source>
        <strain evidence="5">ATCC 90797</strain>
    </source>
</reference>
<feature type="domain" description="RRM" evidence="4">
    <location>
        <begin position="12"/>
        <end position="91"/>
    </location>
</feature>
<dbReference type="GO" id="GO:0003723">
    <property type="term" value="F:RNA binding"/>
    <property type="evidence" value="ECO:0007669"/>
    <property type="project" value="UniProtKB-UniRule"/>
</dbReference>
<feature type="region of interest" description="Disordered" evidence="3">
    <location>
        <begin position="99"/>
        <end position="169"/>
    </location>
</feature>
<sequence>MNSSSSSNQPNTTLYLNNLNDKINKEELRIQLYALFTTYGKIIDVIASKSPKMRGQAFLVFTDLAAATSAMRACEGMVFYDKPLHIDYAKGKSYATLKREDPNFVPPTAANAGALVRNAASQKRSREDGAQDSGRQVKREKNDDDSDDEEMEIDDDDDENAAAKSKSNTVIENATAVPQSVQQPSSRLVCTNLPMEVTNDVLSVLFQQHQGYMTCLVAQSPTPNAEGARVKFAQVIFKSPEFATVAKEALNGFALKKGWVMNVMYY</sequence>
<accession>A0A9P6A6T7</accession>
<evidence type="ECO:0000256" key="3">
    <source>
        <dbReference type="SAM" id="MobiDB-lite"/>
    </source>
</evidence>
<evidence type="ECO:0000256" key="1">
    <source>
        <dbReference type="ARBA" id="ARBA00022884"/>
    </source>
</evidence>
<dbReference type="CDD" id="cd12246">
    <property type="entry name" value="RRM1_U1A_like"/>
    <property type="match status" value="1"/>
</dbReference>
<dbReference type="FunFam" id="3.30.70.330:FF:000039">
    <property type="entry name" value="U1 small nuclear ribonucleoprotein A"/>
    <property type="match status" value="1"/>
</dbReference>
<name>A0A9P6A6T7_PLEER</name>
<dbReference type="InterPro" id="IPR012677">
    <property type="entry name" value="Nucleotide-bd_a/b_plait_sf"/>
</dbReference>
<dbReference type="EMBL" id="MU154528">
    <property type="protein sequence ID" value="KAF9500158.1"/>
    <property type="molecule type" value="Genomic_DNA"/>
</dbReference>
<dbReference type="PANTHER" id="PTHR10501">
    <property type="entry name" value="U1 SMALL NUCLEAR RIBONUCLEOPROTEIN A/U2 SMALL NUCLEAR RIBONUCLEOPROTEIN B"/>
    <property type="match status" value="1"/>
</dbReference>
<keyword evidence="6" id="KW-1185">Reference proteome</keyword>
<dbReference type="InterPro" id="IPR000504">
    <property type="entry name" value="RRM_dom"/>
</dbReference>
<evidence type="ECO:0000313" key="5">
    <source>
        <dbReference type="EMBL" id="KAF9500158.1"/>
    </source>
</evidence>
<proteinExistence type="predicted"/>
<dbReference type="SUPFAM" id="SSF54928">
    <property type="entry name" value="RNA-binding domain, RBD"/>
    <property type="match status" value="1"/>
</dbReference>
<dbReference type="Gene3D" id="3.30.70.330">
    <property type="match status" value="2"/>
</dbReference>